<feature type="domain" description="OTU" evidence="7">
    <location>
        <begin position="31"/>
        <end position="211"/>
    </location>
</feature>
<keyword evidence="6" id="KW-0788">Thiol protease</keyword>
<dbReference type="Proteomes" id="UP000034350">
    <property type="component" value="Unassembled WGS sequence"/>
</dbReference>
<organism evidence="8 9">
    <name type="scientific">Vairimorpha ceranae</name>
    <dbReference type="NCBI Taxonomy" id="40302"/>
    <lineage>
        <taxon>Eukaryota</taxon>
        <taxon>Fungi</taxon>
        <taxon>Fungi incertae sedis</taxon>
        <taxon>Microsporidia</taxon>
        <taxon>Nosematidae</taxon>
        <taxon>Vairimorpha</taxon>
    </lineage>
</organism>
<keyword evidence="9" id="KW-1185">Reference proteome</keyword>
<evidence type="ECO:0000256" key="1">
    <source>
        <dbReference type="ARBA" id="ARBA00000707"/>
    </source>
</evidence>
<evidence type="ECO:0000259" key="7">
    <source>
        <dbReference type="PROSITE" id="PS50802"/>
    </source>
</evidence>
<gene>
    <name evidence="8" type="ORF">AAJ76_1200040257</name>
</gene>
<dbReference type="InterPro" id="IPR042467">
    <property type="entry name" value="Peptidase_C65_otubain_sub2"/>
</dbReference>
<dbReference type="GeneID" id="36318762"/>
<evidence type="ECO:0000313" key="8">
    <source>
        <dbReference type="EMBL" id="KKO75787.1"/>
    </source>
</evidence>
<dbReference type="EC" id="3.4.19.12" evidence="2"/>
<comment type="caution">
    <text evidence="8">The sequence shown here is derived from an EMBL/GenBank/DDBJ whole genome shotgun (WGS) entry which is preliminary data.</text>
</comment>
<dbReference type="InterPro" id="IPR042468">
    <property type="entry name" value="Peptidase_C65_otubain_sub1"/>
</dbReference>
<dbReference type="GO" id="GO:0004843">
    <property type="term" value="F:cysteine-type deubiquitinase activity"/>
    <property type="evidence" value="ECO:0007669"/>
    <property type="project" value="UniProtKB-EC"/>
</dbReference>
<dbReference type="GO" id="GO:0005634">
    <property type="term" value="C:nucleus"/>
    <property type="evidence" value="ECO:0007669"/>
    <property type="project" value="TreeGrafter"/>
</dbReference>
<evidence type="ECO:0000256" key="5">
    <source>
        <dbReference type="ARBA" id="ARBA00022801"/>
    </source>
</evidence>
<dbReference type="OMA" id="FNEITAY"/>
<dbReference type="InterPro" id="IPR019400">
    <property type="entry name" value="Peptidase_C65_otubain"/>
</dbReference>
<dbReference type="EMBL" id="JPQZ01000012">
    <property type="protein sequence ID" value="KKO75787.1"/>
    <property type="molecule type" value="Genomic_DNA"/>
</dbReference>
<dbReference type="GO" id="GO:0071108">
    <property type="term" value="P:protein K48-linked deubiquitination"/>
    <property type="evidence" value="ECO:0007669"/>
    <property type="project" value="TreeGrafter"/>
</dbReference>
<dbReference type="SUPFAM" id="SSF54001">
    <property type="entry name" value="Cysteine proteinases"/>
    <property type="match status" value="1"/>
</dbReference>
<dbReference type="PANTHER" id="PTHR12931:SF15">
    <property type="entry name" value="UBIQUITIN THIOESTERASE OTUBAIN-LIKE"/>
    <property type="match status" value="1"/>
</dbReference>
<dbReference type="AlphaFoldDB" id="A0A0F9YTB2"/>
<dbReference type="InterPro" id="IPR038765">
    <property type="entry name" value="Papain-like_cys_pep_sf"/>
</dbReference>
<dbReference type="Gene3D" id="3.30.200.60">
    <property type="entry name" value="Peptidase C65 Otubain, subdomain 1"/>
    <property type="match status" value="1"/>
</dbReference>
<proteinExistence type="predicted"/>
<evidence type="ECO:0000256" key="2">
    <source>
        <dbReference type="ARBA" id="ARBA00012759"/>
    </source>
</evidence>
<evidence type="ECO:0000313" key="9">
    <source>
        <dbReference type="Proteomes" id="UP000034350"/>
    </source>
</evidence>
<comment type="catalytic activity">
    <reaction evidence="1">
        <text>Thiol-dependent hydrolysis of ester, thioester, amide, peptide and isopeptide bonds formed by the C-terminal Gly of ubiquitin (a 76-residue protein attached to proteins as an intracellular targeting signal).</text>
        <dbReference type="EC" id="3.4.19.12"/>
    </reaction>
</comment>
<keyword evidence="3 8" id="KW-0645">Protease</keyword>
<dbReference type="RefSeq" id="XP_024331529.1">
    <property type="nucleotide sequence ID" value="XM_024473864.1"/>
</dbReference>
<accession>A0A0F9YTB2</accession>
<keyword evidence="4" id="KW-0833">Ubl conjugation pathway</keyword>
<protein>
    <recommendedName>
        <fullName evidence="2">ubiquitinyl hydrolase 1</fullName>
        <ecNumber evidence="2">3.4.19.12</ecNumber>
    </recommendedName>
</protein>
<sequence length="211" mass="25002">MAKPKFQGKAVSEKKDIFLHNQFSKKFGDLKYFREIIRDGNCLYISLSVQIITFARENSSFSSEWISFTDRVKNYLTNLNIDEVVYINNIEAFNDIINSDEKLEDVCLERWYEIIYLIRLAISAQMRINSELYQPYIPDMTVETYCKKFIEPFYIEAGYLEICALVEILPLSIEVIDIQENNENCSRLYGMYEQKITILHTPNHFEPVYYK</sequence>
<reference evidence="8 9" key="1">
    <citation type="journal article" date="2015" name="Environ. Microbiol.">
        <title>Genome analyses suggest the presence of polyploidy and recent human-driven expansions in eight global populations of the honeybee pathogen Nosema ceranae.</title>
        <authorList>
            <person name="Pelin A."/>
            <person name="Selman M."/>
            <person name="Aris-Brosou S."/>
            <person name="Farinelli L."/>
            <person name="Corradi N."/>
        </authorList>
    </citation>
    <scope>NUCLEOTIDE SEQUENCE [LARGE SCALE GENOMIC DNA]</scope>
    <source>
        <strain evidence="8 9">PA08 1199</strain>
    </source>
</reference>
<dbReference type="GO" id="GO:0006508">
    <property type="term" value="P:proteolysis"/>
    <property type="evidence" value="ECO:0007669"/>
    <property type="project" value="UniProtKB-KW"/>
</dbReference>
<dbReference type="VEuPathDB" id="MicrosporidiaDB:AAJ76_1200040257"/>
<dbReference type="Gene3D" id="1.20.1300.20">
    <property type="entry name" value="Peptidase C65 Otubain, subdomain 2"/>
    <property type="match status" value="1"/>
</dbReference>
<dbReference type="PANTHER" id="PTHR12931">
    <property type="entry name" value="UBIQUITIN THIOLESTERASE PROTEIN OTUB"/>
    <property type="match status" value="1"/>
</dbReference>
<dbReference type="GO" id="GO:0043130">
    <property type="term" value="F:ubiquitin binding"/>
    <property type="evidence" value="ECO:0007669"/>
    <property type="project" value="TreeGrafter"/>
</dbReference>
<dbReference type="VEuPathDB" id="MicrosporidiaDB:G9O61_00g009040"/>
<dbReference type="OrthoDB" id="18915at2759"/>
<dbReference type="InterPro" id="IPR003323">
    <property type="entry name" value="OTU_dom"/>
</dbReference>
<evidence type="ECO:0000256" key="3">
    <source>
        <dbReference type="ARBA" id="ARBA00022670"/>
    </source>
</evidence>
<name>A0A0F9YTB2_9MICR</name>
<dbReference type="VEuPathDB" id="MicrosporidiaDB:NCER_100298"/>
<evidence type="ECO:0000256" key="6">
    <source>
        <dbReference type="ARBA" id="ARBA00022807"/>
    </source>
</evidence>
<dbReference type="CDD" id="cd22749">
    <property type="entry name" value="Otubain_C65"/>
    <property type="match status" value="1"/>
</dbReference>
<dbReference type="PROSITE" id="PS50802">
    <property type="entry name" value="OTU"/>
    <property type="match status" value="1"/>
</dbReference>
<evidence type="ECO:0000256" key="4">
    <source>
        <dbReference type="ARBA" id="ARBA00022786"/>
    </source>
</evidence>
<keyword evidence="5" id="KW-0378">Hydrolase</keyword>
<dbReference type="Pfam" id="PF10275">
    <property type="entry name" value="Peptidase_C65"/>
    <property type="match status" value="1"/>
</dbReference>